<keyword evidence="3" id="KW-0964">Secreted</keyword>
<name>A0A8D2L545_VARKO</name>
<dbReference type="GO" id="GO:0005179">
    <property type="term" value="F:hormone activity"/>
    <property type="evidence" value="ECO:0007669"/>
    <property type="project" value="UniProtKB-KW"/>
</dbReference>
<evidence type="ECO:0000256" key="4">
    <source>
        <dbReference type="ARBA" id="ARBA00022702"/>
    </source>
</evidence>
<organism evidence="8 9">
    <name type="scientific">Varanus komodoensis</name>
    <name type="common">Komodo dragon</name>
    <dbReference type="NCBI Taxonomy" id="61221"/>
    <lineage>
        <taxon>Eukaryota</taxon>
        <taxon>Metazoa</taxon>
        <taxon>Chordata</taxon>
        <taxon>Craniata</taxon>
        <taxon>Vertebrata</taxon>
        <taxon>Euteleostomi</taxon>
        <taxon>Lepidosauria</taxon>
        <taxon>Squamata</taxon>
        <taxon>Bifurcata</taxon>
        <taxon>Unidentata</taxon>
        <taxon>Episquamata</taxon>
        <taxon>Toxicofera</taxon>
        <taxon>Anguimorpha</taxon>
        <taxon>Paleoanguimorpha</taxon>
        <taxon>Varanoidea</taxon>
        <taxon>Varanidae</taxon>
        <taxon>Varanus</taxon>
    </lineage>
</organism>
<dbReference type="InterPro" id="IPR001323">
    <property type="entry name" value="EPO_TPO"/>
</dbReference>
<dbReference type="GO" id="GO:0005576">
    <property type="term" value="C:extracellular region"/>
    <property type="evidence" value="ECO:0007669"/>
    <property type="project" value="UniProtKB-SubCell"/>
</dbReference>
<keyword evidence="4" id="KW-0372">Hormone</keyword>
<keyword evidence="9" id="KW-1185">Reference proteome</keyword>
<keyword evidence="6" id="KW-1015">Disulfide bond</keyword>
<reference evidence="8" key="2">
    <citation type="submission" date="2025-09" db="UniProtKB">
        <authorList>
            <consortium name="Ensembl"/>
        </authorList>
    </citation>
    <scope>IDENTIFICATION</scope>
</reference>
<dbReference type="Pfam" id="PF00758">
    <property type="entry name" value="EPO_TPO"/>
    <property type="match status" value="1"/>
</dbReference>
<feature type="compositionally biased region" description="Polar residues" evidence="7">
    <location>
        <begin position="162"/>
        <end position="172"/>
    </location>
</feature>
<evidence type="ECO:0000256" key="7">
    <source>
        <dbReference type="SAM" id="MobiDB-lite"/>
    </source>
</evidence>
<dbReference type="InterPro" id="IPR009079">
    <property type="entry name" value="4_helix_cytokine-like_core"/>
</dbReference>
<evidence type="ECO:0000313" key="8">
    <source>
        <dbReference type="Ensembl" id="ENSVKKP00000017006.1"/>
    </source>
</evidence>
<dbReference type="GO" id="GO:1902035">
    <property type="term" value="P:positive regulation of hematopoietic stem cell proliferation"/>
    <property type="evidence" value="ECO:0007669"/>
    <property type="project" value="TreeGrafter"/>
</dbReference>
<sequence>QPALPASPLPSVLSLQSHCEALPLLRQPVLLALVGVNLGDWRQKTTQAKVQEILRDLGTLVDSAAAAQRELGQGCVSLLLQRLYEKASTFALHLQSFGGQEQVANGPLEEAPQLIPERNLRTIFETYKQLVRGKLHLLFADLQSDSCGEDRSWPGAPRPAQRPSSLAISWGQ</sequence>
<keyword evidence="5" id="KW-0732">Signal</keyword>
<evidence type="ECO:0000256" key="5">
    <source>
        <dbReference type="ARBA" id="ARBA00022729"/>
    </source>
</evidence>
<dbReference type="GO" id="GO:0038163">
    <property type="term" value="P:thrombopoietin-mediated signaling pathway"/>
    <property type="evidence" value="ECO:0007669"/>
    <property type="project" value="TreeGrafter"/>
</dbReference>
<dbReference type="Proteomes" id="UP000694545">
    <property type="component" value="Unplaced"/>
</dbReference>
<reference evidence="8" key="1">
    <citation type="submission" date="2025-08" db="UniProtKB">
        <authorList>
            <consortium name="Ensembl"/>
        </authorList>
    </citation>
    <scope>IDENTIFICATION</scope>
</reference>
<dbReference type="InterPro" id="IPR003978">
    <property type="entry name" value="Thrombopoietin"/>
</dbReference>
<dbReference type="PANTHER" id="PTHR10560:SF0">
    <property type="entry name" value="THROMBOPOIETIN"/>
    <property type="match status" value="1"/>
</dbReference>
<evidence type="ECO:0000313" key="9">
    <source>
        <dbReference type="Proteomes" id="UP000694545"/>
    </source>
</evidence>
<dbReference type="Gene3D" id="1.20.1250.10">
    <property type="match status" value="1"/>
</dbReference>
<dbReference type="GO" id="GO:0070374">
    <property type="term" value="P:positive regulation of ERK1 and ERK2 cascade"/>
    <property type="evidence" value="ECO:0007669"/>
    <property type="project" value="TreeGrafter"/>
</dbReference>
<dbReference type="Ensembl" id="ENSVKKT00000017429.1">
    <property type="protein sequence ID" value="ENSVKKP00000017006.1"/>
    <property type="gene ID" value="ENSVKKG00000011621.1"/>
</dbReference>
<dbReference type="PANTHER" id="PTHR10560">
    <property type="entry name" value="THROMBOPOIETIN"/>
    <property type="match status" value="1"/>
</dbReference>
<evidence type="ECO:0000256" key="2">
    <source>
        <dbReference type="ARBA" id="ARBA00005782"/>
    </source>
</evidence>
<dbReference type="AlphaFoldDB" id="A0A8D2L545"/>
<evidence type="ECO:0000256" key="3">
    <source>
        <dbReference type="ARBA" id="ARBA00022525"/>
    </source>
</evidence>
<dbReference type="GO" id="GO:0005125">
    <property type="term" value="F:cytokine activity"/>
    <property type="evidence" value="ECO:0007669"/>
    <property type="project" value="InterPro"/>
</dbReference>
<protein>
    <recommendedName>
        <fullName evidence="10">Thrombopoietin</fullName>
    </recommendedName>
</protein>
<evidence type="ECO:0000256" key="6">
    <source>
        <dbReference type="ARBA" id="ARBA00023157"/>
    </source>
</evidence>
<proteinExistence type="inferred from homology"/>
<comment type="subcellular location">
    <subcellularLocation>
        <location evidence="1">Secreted</location>
    </subcellularLocation>
</comment>
<evidence type="ECO:0000256" key="1">
    <source>
        <dbReference type="ARBA" id="ARBA00004613"/>
    </source>
</evidence>
<feature type="region of interest" description="Disordered" evidence="7">
    <location>
        <begin position="149"/>
        <end position="172"/>
    </location>
</feature>
<comment type="similarity">
    <text evidence="2">Belongs to the EPO/TPO family.</text>
</comment>
<dbReference type="SUPFAM" id="SSF47266">
    <property type="entry name" value="4-helical cytokines"/>
    <property type="match status" value="1"/>
</dbReference>
<evidence type="ECO:0008006" key="10">
    <source>
        <dbReference type="Google" id="ProtNLM"/>
    </source>
</evidence>
<dbReference type="GO" id="GO:0008283">
    <property type="term" value="P:cell population proliferation"/>
    <property type="evidence" value="ECO:0007669"/>
    <property type="project" value="InterPro"/>
</dbReference>
<accession>A0A8D2L545</accession>